<evidence type="ECO:0000313" key="2">
    <source>
        <dbReference type="EMBL" id="KAK9146726.1"/>
    </source>
</evidence>
<dbReference type="EMBL" id="JBBNAE010000002">
    <property type="protein sequence ID" value="KAK9146726.1"/>
    <property type="molecule type" value="Genomic_DNA"/>
</dbReference>
<keyword evidence="3" id="KW-1185">Reference proteome</keyword>
<protein>
    <submittedName>
        <fullName evidence="2">Uncharacterized protein</fullName>
    </submittedName>
</protein>
<evidence type="ECO:0000256" key="1">
    <source>
        <dbReference type="SAM" id="Phobius"/>
    </source>
</evidence>
<dbReference type="Proteomes" id="UP001417504">
    <property type="component" value="Unassembled WGS sequence"/>
</dbReference>
<keyword evidence="1" id="KW-0812">Transmembrane</keyword>
<feature type="transmembrane region" description="Helical" evidence="1">
    <location>
        <begin position="36"/>
        <end position="55"/>
    </location>
</feature>
<comment type="caution">
    <text evidence="2">The sequence shown here is derived from an EMBL/GenBank/DDBJ whole genome shotgun (WGS) entry which is preliminary data.</text>
</comment>
<organism evidence="2 3">
    <name type="scientific">Stephania japonica</name>
    <dbReference type="NCBI Taxonomy" id="461633"/>
    <lineage>
        <taxon>Eukaryota</taxon>
        <taxon>Viridiplantae</taxon>
        <taxon>Streptophyta</taxon>
        <taxon>Embryophyta</taxon>
        <taxon>Tracheophyta</taxon>
        <taxon>Spermatophyta</taxon>
        <taxon>Magnoliopsida</taxon>
        <taxon>Ranunculales</taxon>
        <taxon>Menispermaceae</taxon>
        <taxon>Menispermoideae</taxon>
        <taxon>Cissampelideae</taxon>
        <taxon>Stephania</taxon>
    </lineage>
</organism>
<proteinExistence type="predicted"/>
<accession>A0AAP0PN00</accession>
<dbReference type="AlphaFoldDB" id="A0AAP0PN00"/>
<gene>
    <name evidence="2" type="ORF">Sjap_006629</name>
</gene>
<name>A0AAP0PN00_9MAGN</name>
<keyword evidence="1" id="KW-0472">Membrane</keyword>
<sequence length="58" mass="6970">MRRRLRGRERWINFLEEACSQSLLFLLFWTKILVSLLLLVVVFSLLLLSLLEIIFPFC</sequence>
<reference evidence="2 3" key="1">
    <citation type="submission" date="2024-01" db="EMBL/GenBank/DDBJ databases">
        <title>Genome assemblies of Stephania.</title>
        <authorList>
            <person name="Yang L."/>
        </authorList>
    </citation>
    <scope>NUCLEOTIDE SEQUENCE [LARGE SCALE GENOMIC DNA]</scope>
    <source>
        <strain evidence="2">QJT</strain>
        <tissue evidence="2">Leaf</tissue>
    </source>
</reference>
<evidence type="ECO:0000313" key="3">
    <source>
        <dbReference type="Proteomes" id="UP001417504"/>
    </source>
</evidence>
<keyword evidence="1" id="KW-1133">Transmembrane helix</keyword>